<evidence type="ECO:0000256" key="4">
    <source>
        <dbReference type="PROSITE-ProRule" id="PRU00433"/>
    </source>
</evidence>
<organism evidence="7 8">
    <name type="scientific">Rufibacter latericius</name>
    <dbReference type="NCBI Taxonomy" id="2487040"/>
    <lineage>
        <taxon>Bacteria</taxon>
        <taxon>Pseudomonadati</taxon>
        <taxon>Bacteroidota</taxon>
        <taxon>Cytophagia</taxon>
        <taxon>Cytophagales</taxon>
        <taxon>Hymenobacteraceae</taxon>
        <taxon>Rufibacter</taxon>
    </lineage>
</organism>
<dbReference type="OrthoDB" id="9809720at2"/>
<name>A0A3M9MU16_9BACT</name>
<keyword evidence="2 4" id="KW-0479">Metal-binding</keyword>
<reference evidence="7 8" key="1">
    <citation type="submission" date="2018-11" db="EMBL/GenBank/DDBJ databases">
        <title>Rufibacter latericius sp. nov., isolated from water in Baiyang Lake.</title>
        <authorList>
            <person name="Yang Y."/>
        </authorList>
    </citation>
    <scope>NUCLEOTIDE SEQUENCE [LARGE SCALE GENOMIC DNA]</scope>
    <source>
        <strain evidence="7 8">R-22-1c-1</strain>
    </source>
</reference>
<feature type="domain" description="Cytochrome c" evidence="6">
    <location>
        <begin position="53"/>
        <end position="152"/>
    </location>
</feature>
<comment type="caution">
    <text evidence="7">The sequence shown here is derived from an EMBL/GenBank/DDBJ whole genome shotgun (WGS) entry which is preliminary data.</text>
</comment>
<dbReference type="PANTHER" id="PTHR35008">
    <property type="entry name" value="BLL4482 PROTEIN-RELATED"/>
    <property type="match status" value="1"/>
</dbReference>
<feature type="transmembrane region" description="Helical" evidence="5">
    <location>
        <begin position="6"/>
        <end position="27"/>
    </location>
</feature>
<dbReference type="Pfam" id="PF00034">
    <property type="entry name" value="Cytochrom_C"/>
    <property type="match status" value="1"/>
</dbReference>
<protein>
    <submittedName>
        <fullName evidence="7">Cytochrome c</fullName>
    </submittedName>
</protein>
<evidence type="ECO:0000256" key="3">
    <source>
        <dbReference type="ARBA" id="ARBA00023004"/>
    </source>
</evidence>
<dbReference type="SUPFAM" id="SSF46626">
    <property type="entry name" value="Cytochrome c"/>
    <property type="match status" value="2"/>
</dbReference>
<dbReference type="PANTHER" id="PTHR35008:SF8">
    <property type="entry name" value="ALCOHOL DEHYDROGENASE CYTOCHROME C SUBUNIT"/>
    <property type="match status" value="1"/>
</dbReference>
<evidence type="ECO:0000256" key="1">
    <source>
        <dbReference type="ARBA" id="ARBA00022617"/>
    </source>
</evidence>
<keyword evidence="1 4" id="KW-0349">Heme</keyword>
<evidence type="ECO:0000259" key="6">
    <source>
        <dbReference type="PROSITE" id="PS51007"/>
    </source>
</evidence>
<dbReference type="GO" id="GO:0046872">
    <property type="term" value="F:metal ion binding"/>
    <property type="evidence" value="ECO:0007669"/>
    <property type="project" value="UniProtKB-KW"/>
</dbReference>
<dbReference type="GO" id="GO:0009055">
    <property type="term" value="F:electron transfer activity"/>
    <property type="evidence" value="ECO:0007669"/>
    <property type="project" value="InterPro"/>
</dbReference>
<keyword evidence="8" id="KW-1185">Reference proteome</keyword>
<dbReference type="RefSeq" id="WP_123126542.1">
    <property type="nucleotide sequence ID" value="NZ_RJJD01000004.1"/>
</dbReference>
<keyword evidence="5" id="KW-0472">Membrane</keyword>
<sequence>MVKKILKWTGLVLGSLVLIGVLFYFYASHSVEQRIKKKYSFVPEKINVTQDSVLISKGAHLAAIKGCTGCHGDNMAGKVMIDDAPLGRLVSSNLTKGKGGLPASYTTEDWVRALRHGVGQDGLPLLLMPSHETTLLSEDDLTALIAYCQSLKPVDKVLPGSDLGPVVKVMTHLGKMPLLPVEQIDHAKPMMASVANLEGAAYGKYLAISCTGCHHADLKGGEPVAPGLPQVANITRSGNVGKWTQAQFIQTLRTGKTPEGKVLDNEEMPWKMTAQYTDKELAAIYEYCQSLK</sequence>
<dbReference type="PROSITE" id="PS51007">
    <property type="entry name" value="CYTC"/>
    <property type="match status" value="2"/>
</dbReference>
<dbReference type="InterPro" id="IPR036909">
    <property type="entry name" value="Cyt_c-like_dom_sf"/>
</dbReference>
<proteinExistence type="predicted"/>
<dbReference type="Proteomes" id="UP000272117">
    <property type="component" value="Unassembled WGS sequence"/>
</dbReference>
<dbReference type="Gene3D" id="1.10.760.10">
    <property type="entry name" value="Cytochrome c-like domain"/>
    <property type="match status" value="2"/>
</dbReference>
<evidence type="ECO:0000256" key="2">
    <source>
        <dbReference type="ARBA" id="ARBA00022723"/>
    </source>
</evidence>
<dbReference type="AlphaFoldDB" id="A0A3M9MU16"/>
<feature type="domain" description="Cytochrome c" evidence="6">
    <location>
        <begin position="198"/>
        <end position="292"/>
    </location>
</feature>
<evidence type="ECO:0000256" key="5">
    <source>
        <dbReference type="SAM" id="Phobius"/>
    </source>
</evidence>
<dbReference type="InterPro" id="IPR051459">
    <property type="entry name" value="Cytochrome_c-type_DH"/>
</dbReference>
<evidence type="ECO:0000313" key="8">
    <source>
        <dbReference type="Proteomes" id="UP000272117"/>
    </source>
</evidence>
<accession>A0A3M9MU16</accession>
<dbReference type="GO" id="GO:0020037">
    <property type="term" value="F:heme binding"/>
    <property type="evidence" value="ECO:0007669"/>
    <property type="project" value="InterPro"/>
</dbReference>
<keyword evidence="5" id="KW-0812">Transmembrane</keyword>
<dbReference type="InterPro" id="IPR009056">
    <property type="entry name" value="Cyt_c-like_dom"/>
</dbReference>
<gene>
    <name evidence="7" type="ORF">EFB08_08600</name>
</gene>
<evidence type="ECO:0000313" key="7">
    <source>
        <dbReference type="EMBL" id="RNI28685.1"/>
    </source>
</evidence>
<dbReference type="Pfam" id="PF13442">
    <property type="entry name" value="Cytochrome_CBB3"/>
    <property type="match status" value="1"/>
</dbReference>
<keyword evidence="5" id="KW-1133">Transmembrane helix</keyword>
<dbReference type="EMBL" id="RJJD01000004">
    <property type="protein sequence ID" value="RNI28685.1"/>
    <property type="molecule type" value="Genomic_DNA"/>
</dbReference>
<keyword evidence="3 4" id="KW-0408">Iron</keyword>